<dbReference type="Pfam" id="PF02578">
    <property type="entry name" value="Cu-oxidase_4"/>
    <property type="match status" value="1"/>
</dbReference>
<evidence type="ECO:0000256" key="10">
    <source>
        <dbReference type="RuleBase" id="RU361274"/>
    </source>
</evidence>
<evidence type="ECO:0000256" key="8">
    <source>
        <dbReference type="ARBA" id="ARBA00048968"/>
    </source>
</evidence>
<name>A0A1U7DK45_9RHOB</name>
<evidence type="ECO:0000313" key="11">
    <source>
        <dbReference type="EMBL" id="APX90387.1"/>
    </source>
</evidence>
<accession>A0A2M9DCL6</accession>
<evidence type="ECO:0000256" key="1">
    <source>
        <dbReference type="ARBA" id="ARBA00000553"/>
    </source>
</evidence>
<reference evidence="11 12" key="1">
    <citation type="submission" date="2017-01" db="EMBL/GenBank/DDBJ databases">
        <title>Genomic analysis of Xuhuaishuia manganoxidans DY6-4.</title>
        <authorList>
            <person name="Wang X."/>
        </authorList>
    </citation>
    <scope>NUCLEOTIDE SEQUENCE [LARGE SCALE GENOMIC DNA]</scope>
    <source>
        <strain evidence="11 12">DY6-4</strain>
    </source>
</reference>
<evidence type="ECO:0000256" key="9">
    <source>
        <dbReference type="ARBA" id="ARBA00049893"/>
    </source>
</evidence>
<comment type="catalytic activity">
    <reaction evidence="9">
        <text>S-methyl-5'-thioadenosine + phosphate = 5-(methylsulfanyl)-alpha-D-ribose 1-phosphate + adenine</text>
        <dbReference type="Rhea" id="RHEA:11852"/>
        <dbReference type="ChEBI" id="CHEBI:16708"/>
        <dbReference type="ChEBI" id="CHEBI:17509"/>
        <dbReference type="ChEBI" id="CHEBI:43474"/>
        <dbReference type="ChEBI" id="CHEBI:58533"/>
        <dbReference type="EC" id="2.4.2.28"/>
    </reaction>
    <physiologicalReaction direction="left-to-right" evidence="9">
        <dbReference type="Rhea" id="RHEA:11853"/>
    </physiologicalReaction>
</comment>
<accession>A0A1U7DK45</accession>
<keyword evidence="4" id="KW-0479">Metal-binding</keyword>
<dbReference type="STRING" id="1267768.BV394_12145"/>
<dbReference type="InterPro" id="IPR011324">
    <property type="entry name" value="Cytotoxic_necrot_fac-like_cat"/>
</dbReference>
<dbReference type="OrthoDB" id="4279at2"/>
<gene>
    <name evidence="11" type="ORF">BV394_12145</name>
</gene>
<comment type="catalytic activity">
    <reaction evidence="7">
        <text>adenosine + H2O + H(+) = inosine + NH4(+)</text>
        <dbReference type="Rhea" id="RHEA:24408"/>
        <dbReference type="ChEBI" id="CHEBI:15377"/>
        <dbReference type="ChEBI" id="CHEBI:15378"/>
        <dbReference type="ChEBI" id="CHEBI:16335"/>
        <dbReference type="ChEBI" id="CHEBI:17596"/>
        <dbReference type="ChEBI" id="CHEBI:28938"/>
        <dbReference type="EC" id="3.5.4.4"/>
    </reaction>
    <physiologicalReaction direction="left-to-right" evidence="7">
        <dbReference type="Rhea" id="RHEA:24409"/>
    </physiologicalReaction>
</comment>
<keyword evidence="12" id="KW-1185">Reference proteome</keyword>
<dbReference type="CDD" id="cd16833">
    <property type="entry name" value="YfiH"/>
    <property type="match status" value="1"/>
</dbReference>
<dbReference type="AlphaFoldDB" id="A0A1U7DK45"/>
<sequence length="252" mass="27635">MTLHILTNDLLMPLAHGFFTRRGGASTGIYAELNGGAGSSDQAHVVSLNRARVAEALDLAPASLFSVHQYHSAEVFVLDGEPPAEKPRADAIVTRQPGYALTILTADCQPVLFADHEAQVIGAAHAGWQGALGGVLEATIDRMVELGAQRERIVAAIGPSISQKNYEVGPDFMERFLDDDPENQRFFAQGKGDRVQFDLPGYGLHRLRSAGIRDAEWIRHCTYEDPGAFYSYRRSVHLNEADYGRLMSSIRL</sequence>
<evidence type="ECO:0000313" key="12">
    <source>
        <dbReference type="Proteomes" id="UP000187266"/>
    </source>
</evidence>
<dbReference type="PANTHER" id="PTHR30616:SF2">
    <property type="entry name" value="PURINE NUCLEOSIDE PHOSPHORYLASE LACC1"/>
    <property type="match status" value="1"/>
</dbReference>
<protein>
    <recommendedName>
        <fullName evidence="10">Purine nucleoside phosphorylase</fullName>
    </recommendedName>
</protein>
<dbReference type="PANTHER" id="PTHR30616">
    <property type="entry name" value="UNCHARACTERIZED PROTEIN YFIH"/>
    <property type="match status" value="1"/>
</dbReference>
<dbReference type="Gene3D" id="3.60.140.10">
    <property type="entry name" value="CNF1/YfiH-like putative cysteine hydrolases"/>
    <property type="match status" value="1"/>
</dbReference>
<dbReference type="GO" id="GO:0016787">
    <property type="term" value="F:hydrolase activity"/>
    <property type="evidence" value="ECO:0007669"/>
    <property type="project" value="UniProtKB-KW"/>
</dbReference>
<dbReference type="GO" id="GO:0005507">
    <property type="term" value="F:copper ion binding"/>
    <property type="evidence" value="ECO:0007669"/>
    <property type="project" value="TreeGrafter"/>
</dbReference>
<proteinExistence type="inferred from homology"/>
<comment type="similarity">
    <text evidence="2 10">Belongs to the purine nucleoside phosphorylase YfiH/LACC1 family.</text>
</comment>
<dbReference type="Proteomes" id="UP000187266">
    <property type="component" value="Chromosome"/>
</dbReference>
<dbReference type="InterPro" id="IPR038371">
    <property type="entry name" value="Cu_polyphenol_OxRdtase_sf"/>
</dbReference>
<dbReference type="NCBIfam" id="TIGR00726">
    <property type="entry name" value="peptidoglycan editing factor PgeF"/>
    <property type="match status" value="1"/>
</dbReference>
<comment type="catalytic activity">
    <reaction evidence="1">
        <text>inosine + phosphate = alpha-D-ribose 1-phosphate + hypoxanthine</text>
        <dbReference type="Rhea" id="RHEA:27646"/>
        <dbReference type="ChEBI" id="CHEBI:17368"/>
        <dbReference type="ChEBI" id="CHEBI:17596"/>
        <dbReference type="ChEBI" id="CHEBI:43474"/>
        <dbReference type="ChEBI" id="CHEBI:57720"/>
        <dbReference type="EC" id="2.4.2.1"/>
    </reaction>
    <physiologicalReaction direction="left-to-right" evidence="1">
        <dbReference type="Rhea" id="RHEA:27647"/>
    </physiologicalReaction>
</comment>
<evidence type="ECO:0000256" key="2">
    <source>
        <dbReference type="ARBA" id="ARBA00007353"/>
    </source>
</evidence>
<evidence type="ECO:0000256" key="4">
    <source>
        <dbReference type="ARBA" id="ARBA00022723"/>
    </source>
</evidence>
<dbReference type="GO" id="GO:0017061">
    <property type="term" value="F:S-methyl-5-thioadenosine phosphorylase activity"/>
    <property type="evidence" value="ECO:0007669"/>
    <property type="project" value="UniProtKB-EC"/>
</dbReference>
<dbReference type="InterPro" id="IPR003730">
    <property type="entry name" value="Cu_polyphenol_OxRdtase"/>
</dbReference>
<organism evidence="11 12">
    <name type="scientific">Brevirhabdus pacifica</name>
    <dbReference type="NCBI Taxonomy" id="1267768"/>
    <lineage>
        <taxon>Bacteria</taxon>
        <taxon>Pseudomonadati</taxon>
        <taxon>Pseudomonadota</taxon>
        <taxon>Alphaproteobacteria</taxon>
        <taxon>Rhodobacterales</taxon>
        <taxon>Paracoccaceae</taxon>
        <taxon>Brevirhabdus</taxon>
    </lineage>
</organism>
<evidence type="ECO:0000256" key="7">
    <source>
        <dbReference type="ARBA" id="ARBA00047989"/>
    </source>
</evidence>
<evidence type="ECO:0000256" key="3">
    <source>
        <dbReference type="ARBA" id="ARBA00022679"/>
    </source>
</evidence>
<evidence type="ECO:0000256" key="5">
    <source>
        <dbReference type="ARBA" id="ARBA00022801"/>
    </source>
</evidence>
<dbReference type="RefSeq" id="WP_076980405.1">
    <property type="nucleotide sequence ID" value="NZ_CP019124.1"/>
</dbReference>
<dbReference type="EMBL" id="CP019124">
    <property type="protein sequence ID" value="APX90387.1"/>
    <property type="molecule type" value="Genomic_DNA"/>
</dbReference>
<comment type="catalytic activity">
    <reaction evidence="8">
        <text>adenosine + phosphate = alpha-D-ribose 1-phosphate + adenine</text>
        <dbReference type="Rhea" id="RHEA:27642"/>
        <dbReference type="ChEBI" id="CHEBI:16335"/>
        <dbReference type="ChEBI" id="CHEBI:16708"/>
        <dbReference type="ChEBI" id="CHEBI:43474"/>
        <dbReference type="ChEBI" id="CHEBI:57720"/>
        <dbReference type="EC" id="2.4.2.1"/>
    </reaction>
    <physiologicalReaction direction="left-to-right" evidence="8">
        <dbReference type="Rhea" id="RHEA:27643"/>
    </physiologicalReaction>
</comment>
<keyword evidence="5" id="KW-0378">Hydrolase</keyword>
<dbReference type="SUPFAM" id="SSF64438">
    <property type="entry name" value="CNF1/YfiH-like putative cysteine hydrolases"/>
    <property type="match status" value="1"/>
</dbReference>
<evidence type="ECO:0000256" key="6">
    <source>
        <dbReference type="ARBA" id="ARBA00022833"/>
    </source>
</evidence>
<keyword evidence="6" id="KW-0862">Zinc</keyword>
<keyword evidence="3" id="KW-0808">Transferase</keyword>